<sequence>MVLDKWLNGEEVDFSPKTVISALDELEEEAKKIEDL</sequence>
<organism evidence="1">
    <name type="scientific">marine sediment metagenome</name>
    <dbReference type="NCBI Taxonomy" id="412755"/>
    <lineage>
        <taxon>unclassified sequences</taxon>
        <taxon>metagenomes</taxon>
        <taxon>ecological metagenomes</taxon>
    </lineage>
</organism>
<feature type="non-terminal residue" evidence="1">
    <location>
        <position position="36"/>
    </location>
</feature>
<protein>
    <submittedName>
        <fullName evidence="1">Uncharacterized protein</fullName>
    </submittedName>
</protein>
<comment type="caution">
    <text evidence="1">The sequence shown here is derived from an EMBL/GenBank/DDBJ whole genome shotgun (WGS) entry which is preliminary data.</text>
</comment>
<dbReference type="AlphaFoldDB" id="X1ILI4"/>
<evidence type="ECO:0000313" key="1">
    <source>
        <dbReference type="EMBL" id="GAH83296.1"/>
    </source>
</evidence>
<proteinExistence type="predicted"/>
<reference evidence="1" key="1">
    <citation type="journal article" date="2014" name="Front. Microbiol.">
        <title>High frequency of phylogenetically diverse reductive dehalogenase-homologous genes in deep subseafloor sedimentary metagenomes.</title>
        <authorList>
            <person name="Kawai M."/>
            <person name="Futagami T."/>
            <person name="Toyoda A."/>
            <person name="Takaki Y."/>
            <person name="Nishi S."/>
            <person name="Hori S."/>
            <person name="Arai W."/>
            <person name="Tsubouchi T."/>
            <person name="Morono Y."/>
            <person name="Uchiyama I."/>
            <person name="Ito T."/>
            <person name="Fujiyama A."/>
            <person name="Inagaki F."/>
            <person name="Takami H."/>
        </authorList>
    </citation>
    <scope>NUCLEOTIDE SEQUENCE</scope>
    <source>
        <strain evidence="1">Expedition CK06-06</strain>
    </source>
</reference>
<accession>X1ILI4</accession>
<gene>
    <name evidence="1" type="ORF">S03H2_61405</name>
</gene>
<name>X1ILI4_9ZZZZ</name>
<dbReference type="EMBL" id="BARU01039639">
    <property type="protein sequence ID" value="GAH83296.1"/>
    <property type="molecule type" value="Genomic_DNA"/>
</dbReference>